<gene>
    <name evidence="1" type="ORF">Tci_002028</name>
</gene>
<proteinExistence type="predicted"/>
<reference evidence="1" key="1">
    <citation type="journal article" date="2019" name="Sci. Rep.">
        <title>Draft genome of Tanacetum cinerariifolium, the natural source of mosquito coil.</title>
        <authorList>
            <person name="Yamashiro T."/>
            <person name="Shiraishi A."/>
            <person name="Satake H."/>
            <person name="Nakayama K."/>
        </authorList>
    </citation>
    <scope>NUCLEOTIDE SEQUENCE</scope>
</reference>
<sequence>MSTLPLIVVCDVVHWLVTLLQVVVNELYKIFGTQGSASSMAATLIYYVVYLCTSQVMRLVCVKWKDGREPESLASVTYTVAPMKEFESCCGIRTGHCANIQNAVECFLSPECRTSRPYKFDVGRKDNKEEPATEVFNAMVRNKSPKVGEVIDVIDTPLPPVNARARKESNKGGGR</sequence>
<comment type="caution">
    <text evidence="1">The sequence shown here is derived from an EMBL/GenBank/DDBJ whole genome shotgun (WGS) entry which is preliminary data.</text>
</comment>
<organism evidence="1">
    <name type="scientific">Tanacetum cinerariifolium</name>
    <name type="common">Dalmatian daisy</name>
    <name type="synonym">Chrysanthemum cinerariifolium</name>
    <dbReference type="NCBI Taxonomy" id="118510"/>
    <lineage>
        <taxon>Eukaryota</taxon>
        <taxon>Viridiplantae</taxon>
        <taxon>Streptophyta</taxon>
        <taxon>Embryophyta</taxon>
        <taxon>Tracheophyta</taxon>
        <taxon>Spermatophyta</taxon>
        <taxon>Magnoliopsida</taxon>
        <taxon>eudicotyledons</taxon>
        <taxon>Gunneridae</taxon>
        <taxon>Pentapetalae</taxon>
        <taxon>asterids</taxon>
        <taxon>campanulids</taxon>
        <taxon>Asterales</taxon>
        <taxon>Asteraceae</taxon>
        <taxon>Asteroideae</taxon>
        <taxon>Anthemideae</taxon>
        <taxon>Anthemidinae</taxon>
        <taxon>Tanacetum</taxon>
    </lineage>
</organism>
<evidence type="ECO:0000313" key="1">
    <source>
        <dbReference type="EMBL" id="GEU30050.1"/>
    </source>
</evidence>
<accession>A0A699GKE7</accession>
<protein>
    <submittedName>
        <fullName evidence="1">Uncharacterized protein</fullName>
    </submittedName>
</protein>
<name>A0A699GKE7_TANCI</name>
<dbReference type="EMBL" id="BKCJ010000123">
    <property type="protein sequence ID" value="GEU30050.1"/>
    <property type="molecule type" value="Genomic_DNA"/>
</dbReference>
<dbReference type="AlphaFoldDB" id="A0A699GKE7"/>